<dbReference type="Proteomes" id="UP001589943">
    <property type="component" value="Unassembled WGS sequence"/>
</dbReference>
<protein>
    <submittedName>
        <fullName evidence="3">Uncharacterized protein</fullName>
    </submittedName>
</protein>
<organism evidence="3 4">
    <name type="scientific">Novosphingobium aquiterrae</name>
    <dbReference type="NCBI Taxonomy" id="624388"/>
    <lineage>
        <taxon>Bacteria</taxon>
        <taxon>Pseudomonadati</taxon>
        <taxon>Pseudomonadota</taxon>
        <taxon>Alphaproteobacteria</taxon>
        <taxon>Sphingomonadales</taxon>
        <taxon>Sphingomonadaceae</taxon>
        <taxon>Novosphingobium</taxon>
    </lineage>
</organism>
<evidence type="ECO:0000313" key="3">
    <source>
        <dbReference type="EMBL" id="MFC0589412.1"/>
    </source>
</evidence>
<dbReference type="RefSeq" id="WP_379480900.1">
    <property type="nucleotide sequence ID" value="NZ_JBHLTL010000004.1"/>
</dbReference>
<gene>
    <name evidence="3" type="ORF">ACFFF7_08315</name>
</gene>
<evidence type="ECO:0000256" key="2">
    <source>
        <dbReference type="SAM" id="SignalP"/>
    </source>
</evidence>
<comment type="caution">
    <text evidence="3">The sequence shown here is derived from an EMBL/GenBank/DDBJ whole genome shotgun (WGS) entry which is preliminary data.</text>
</comment>
<evidence type="ECO:0000256" key="1">
    <source>
        <dbReference type="SAM" id="MobiDB-lite"/>
    </source>
</evidence>
<feature type="chain" id="PRO_5045887539" evidence="2">
    <location>
        <begin position="23"/>
        <end position="89"/>
    </location>
</feature>
<reference evidence="3 4" key="1">
    <citation type="submission" date="2024-09" db="EMBL/GenBank/DDBJ databases">
        <authorList>
            <person name="Sun Q."/>
            <person name="Mori K."/>
        </authorList>
    </citation>
    <scope>NUCLEOTIDE SEQUENCE [LARGE SCALE GENOMIC DNA]</scope>
    <source>
        <strain evidence="3 4">NCAIM B.02537</strain>
    </source>
</reference>
<feature type="region of interest" description="Disordered" evidence="1">
    <location>
        <begin position="22"/>
        <end position="47"/>
    </location>
</feature>
<feature type="signal peptide" evidence="2">
    <location>
        <begin position="1"/>
        <end position="22"/>
    </location>
</feature>
<proteinExistence type="predicted"/>
<dbReference type="EMBL" id="JBHLTL010000004">
    <property type="protein sequence ID" value="MFC0589412.1"/>
    <property type="molecule type" value="Genomic_DNA"/>
</dbReference>
<name>A0ABV6PHW3_9SPHN</name>
<sequence>MKTILTLAAVAAALATSSLAQASDRNGGHWEWQSRPIPGPNKSNLPQQARVWVRDSGTTVAECNCAMMKMSAADCMMDMPGKPKAPSAG</sequence>
<accession>A0ABV6PHW3</accession>
<keyword evidence="4" id="KW-1185">Reference proteome</keyword>
<keyword evidence="2" id="KW-0732">Signal</keyword>
<evidence type="ECO:0000313" key="4">
    <source>
        <dbReference type="Proteomes" id="UP001589943"/>
    </source>
</evidence>